<gene>
    <name evidence="11" type="primary">ALG14</name>
    <name evidence="12" type="ORF">CcCBS67573_g00112</name>
</gene>
<evidence type="ECO:0000256" key="8">
    <source>
        <dbReference type="ARBA" id="ARBA00022989"/>
    </source>
</evidence>
<dbReference type="Proteomes" id="UP000320333">
    <property type="component" value="Unassembled WGS sequence"/>
</dbReference>
<comment type="caution">
    <text evidence="11">Lacks conserved residue(s) required for the propagation of feature annotation.</text>
</comment>
<dbReference type="PANTHER" id="PTHR12154">
    <property type="entry name" value="GLYCOSYL TRANSFERASE-RELATED"/>
    <property type="match status" value="1"/>
</dbReference>
<dbReference type="AlphaFoldDB" id="A0A507FQ50"/>
<keyword evidence="6 11" id="KW-0812">Transmembrane</keyword>
<comment type="similarity">
    <text evidence="3 11">Belongs to the ALG14 family.</text>
</comment>
<evidence type="ECO:0000256" key="11">
    <source>
        <dbReference type="RuleBase" id="RU362127"/>
    </source>
</evidence>
<dbReference type="Pfam" id="PF08660">
    <property type="entry name" value="Alg14"/>
    <property type="match status" value="1"/>
</dbReference>
<keyword evidence="9 11" id="KW-0472">Membrane</keyword>
<evidence type="ECO:0000256" key="9">
    <source>
        <dbReference type="ARBA" id="ARBA00023136"/>
    </source>
</evidence>
<sequence length="177" mass="20254">METKSLLIVLGSGGHTSEMLTLLQTMNTDRFCPRIYCAAESDTLSFAKVQSGIEKGQQEGKQFFTVPVARSRAVNQSWFTSIFTTMVAIFYALSLWWTYQPDVIICNGPGTCVPICIVSLLFRVYKRTKIMYIESITRVNELSLSGKILYRFCDRFIVQWPDLLDRYPNAEYLGKLM</sequence>
<dbReference type="EMBL" id="QEAP01000002">
    <property type="protein sequence ID" value="TPX78549.1"/>
    <property type="molecule type" value="Genomic_DNA"/>
</dbReference>
<keyword evidence="7 11" id="KW-0256">Endoplasmic reticulum</keyword>
<organism evidence="12 13">
    <name type="scientific">Chytriomyces confervae</name>
    <dbReference type="NCBI Taxonomy" id="246404"/>
    <lineage>
        <taxon>Eukaryota</taxon>
        <taxon>Fungi</taxon>
        <taxon>Fungi incertae sedis</taxon>
        <taxon>Chytridiomycota</taxon>
        <taxon>Chytridiomycota incertae sedis</taxon>
        <taxon>Chytridiomycetes</taxon>
        <taxon>Chytridiales</taxon>
        <taxon>Chytriomycetaceae</taxon>
        <taxon>Chytriomyces</taxon>
    </lineage>
</organism>
<dbReference type="STRING" id="246404.A0A507FQ50"/>
<evidence type="ECO:0000256" key="6">
    <source>
        <dbReference type="ARBA" id="ARBA00022692"/>
    </source>
</evidence>
<evidence type="ECO:0000256" key="2">
    <source>
        <dbReference type="ARBA" id="ARBA00004590"/>
    </source>
</evidence>
<dbReference type="NCBIfam" id="NF041549">
    <property type="entry name" value="PssD"/>
    <property type="match status" value="1"/>
</dbReference>
<evidence type="ECO:0000256" key="3">
    <source>
        <dbReference type="ARBA" id="ARBA00009731"/>
    </source>
</evidence>
<evidence type="ECO:0000256" key="7">
    <source>
        <dbReference type="ARBA" id="ARBA00022824"/>
    </source>
</evidence>
<dbReference type="OrthoDB" id="17098at2759"/>
<reference evidence="12 13" key="1">
    <citation type="journal article" date="2019" name="Sci. Rep.">
        <title>Comparative genomics of chytrid fungi reveal insights into the obligate biotrophic and pathogenic lifestyle of Synchytrium endobioticum.</title>
        <authorList>
            <person name="van de Vossenberg B.T.L.H."/>
            <person name="Warris S."/>
            <person name="Nguyen H.D.T."/>
            <person name="van Gent-Pelzer M.P.E."/>
            <person name="Joly D.L."/>
            <person name="van de Geest H.C."/>
            <person name="Bonants P.J.M."/>
            <person name="Smith D.S."/>
            <person name="Levesque C.A."/>
            <person name="van der Lee T.A.J."/>
        </authorList>
    </citation>
    <scope>NUCLEOTIDE SEQUENCE [LARGE SCALE GENOMIC DNA]</scope>
    <source>
        <strain evidence="12 13">CBS 675.73</strain>
    </source>
</reference>
<comment type="subcellular location">
    <subcellularLocation>
        <location evidence="1 11">Endoplasmic reticulum membrane</location>
        <topology evidence="1 11">Single-pass membrane protein</topology>
    </subcellularLocation>
    <subcellularLocation>
        <location evidence="2">Nucleus membrane</location>
        <topology evidence="2">Single-pass membrane protein</topology>
    </subcellularLocation>
</comment>
<evidence type="ECO:0000256" key="10">
    <source>
        <dbReference type="ARBA" id="ARBA00032062"/>
    </source>
</evidence>
<accession>A0A507FQ50</accession>
<evidence type="ECO:0000313" key="12">
    <source>
        <dbReference type="EMBL" id="TPX78549.1"/>
    </source>
</evidence>
<comment type="caution">
    <text evidence="12">The sequence shown here is derived from an EMBL/GenBank/DDBJ whole genome shotgun (WGS) entry which is preliminary data.</text>
</comment>
<dbReference type="PANTHER" id="PTHR12154:SF4">
    <property type="entry name" value="UDP-N-ACETYLGLUCOSAMINE TRANSFERASE SUBUNIT ALG14 HOMOLOG"/>
    <property type="match status" value="1"/>
</dbReference>
<keyword evidence="13" id="KW-1185">Reference proteome</keyword>
<feature type="transmembrane region" description="Helical" evidence="11">
    <location>
        <begin position="78"/>
        <end position="97"/>
    </location>
</feature>
<evidence type="ECO:0000256" key="5">
    <source>
        <dbReference type="ARBA" id="ARBA00017467"/>
    </source>
</evidence>
<dbReference type="SUPFAM" id="SSF53756">
    <property type="entry name" value="UDP-Glycosyltransferase/glycogen phosphorylase"/>
    <property type="match status" value="1"/>
</dbReference>
<dbReference type="GO" id="GO:0006488">
    <property type="term" value="P:dolichol-linked oligosaccharide biosynthetic process"/>
    <property type="evidence" value="ECO:0007669"/>
    <property type="project" value="InterPro"/>
</dbReference>
<dbReference type="InterPro" id="IPR013969">
    <property type="entry name" value="Oligosacch_biosynth_Alg14"/>
</dbReference>
<feature type="transmembrane region" description="Helical" evidence="11">
    <location>
        <begin position="103"/>
        <end position="122"/>
    </location>
</feature>
<protein>
    <recommendedName>
        <fullName evidence="5 11">UDP-N-acetylglucosamine transferase subunit ALG14</fullName>
    </recommendedName>
    <alternativeName>
        <fullName evidence="10 11">Asparagine-linked glycosylation protein 14</fullName>
    </alternativeName>
</protein>
<dbReference type="GO" id="GO:0031965">
    <property type="term" value="C:nuclear membrane"/>
    <property type="evidence" value="ECO:0007669"/>
    <property type="project" value="UniProtKB-SubCell"/>
</dbReference>
<comment type="function">
    <text evidence="11">Involved in protein N-glycosylation. Essential for the second step of the dolichol-linked oligosaccharide pathway. Anchors the catalytic subunit ALG13 to the ER.</text>
</comment>
<keyword evidence="8 11" id="KW-1133">Transmembrane helix</keyword>
<evidence type="ECO:0000256" key="1">
    <source>
        <dbReference type="ARBA" id="ARBA00004389"/>
    </source>
</evidence>
<name>A0A507FQ50_9FUNG</name>
<dbReference type="Gene3D" id="3.40.50.2000">
    <property type="entry name" value="Glycogen Phosphorylase B"/>
    <property type="match status" value="1"/>
</dbReference>
<evidence type="ECO:0000256" key="4">
    <source>
        <dbReference type="ARBA" id="ARBA00011335"/>
    </source>
</evidence>
<evidence type="ECO:0000313" key="13">
    <source>
        <dbReference type="Proteomes" id="UP000320333"/>
    </source>
</evidence>
<comment type="subunit">
    <text evidence="4 11">Heterodimer with ALG13 to form a functional enzyme.</text>
</comment>
<dbReference type="GO" id="GO:0043541">
    <property type="term" value="C:UDP-N-acetylglucosamine transferase complex"/>
    <property type="evidence" value="ECO:0007669"/>
    <property type="project" value="TreeGrafter"/>
</dbReference>
<dbReference type="GO" id="GO:0004577">
    <property type="term" value="F:N-acetylglucosaminyldiphosphodolichol N-acetylglucosaminyltransferase activity"/>
    <property type="evidence" value="ECO:0007669"/>
    <property type="project" value="TreeGrafter"/>
</dbReference>
<proteinExistence type="inferred from homology"/>